<protein>
    <recommendedName>
        <fullName evidence="2">Clr5 domain-containing protein</fullName>
    </recommendedName>
</protein>
<evidence type="ECO:0000313" key="1">
    <source>
        <dbReference type="EMBL" id="EXM13512.1"/>
    </source>
</evidence>
<evidence type="ECO:0008006" key="2">
    <source>
        <dbReference type="Google" id="ProtNLM"/>
    </source>
</evidence>
<gene>
    <name evidence="1" type="ORF">FOTG_18035</name>
</gene>
<reference evidence="1" key="1">
    <citation type="submission" date="2011-11" db="EMBL/GenBank/DDBJ databases">
        <title>The Genome Sequence of Fusarium oxysporum Cotton.</title>
        <authorList>
            <consortium name="The Broad Institute Genome Sequencing Platform"/>
            <person name="Ma L.-J."/>
            <person name="Gale L.R."/>
            <person name="Schwartz D.C."/>
            <person name="Zhou S."/>
            <person name="Corby-Kistler H."/>
            <person name="Young S.K."/>
            <person name="Zeng Q."/>
            <person name="Gargeya S."/>
            <person name="Fitzgerald M."/>
            <person name="Haas B."/>
            <person name="Abouelleil A."/>
            <person name="Alvarado L."/>
            <person name="Arachchi H.M."/>
            <person name="Berlin A."/>
            <person name="Brown A."/>
            <person name="Chapman S.B."/>
            <person name="Chen Z."/>
            <person name="Dunbar C."/>
            <person name="Freedman E."/>
            <person name="Gearin G."/>
            <person name="Goldberg J."/>
            <person name="Griggs A."/>
            <person name="Gujja S."/>
            <person name="Heiman D."/>
            <person name="Howarth C."/>
            <person name="Larson L."/>
            <person name="Lui A."/>
            <person name="MacDonald P.J.P."/>
            <person name="Montmayeur A."/>
            <person name="Murphy C."/>
            <person name="Neiman D."/>
            <person name="Pearson M."/>
            <person name="Priest M."/>
            <person name="Roberts A."/>
            <person name="Saif S."/>
            <person name="Shea T."/>
            <person name="Shenoy N."/>
            <person name="Sisk P."/>
            <person name="Stolte C."/>
            <person name="Sykes S."/>
            <person name="Wortman J."/>
            <person name="Nusbaum C."/>
            <person name="Birren B."/>
        </authorList>
    </citation>
    <scope>NUCLEOTIDE SEQUENCE [LARGE SCALE GENOMIC DNA]</scope>
    <source>
        <strain evidence="1">25433</strain>
    </source>
</reference>
<dbReference type="OrthoDB" id="5080953at2759"/>
<sequence length="508" mass="59517">MDLGERNGRRAFQPDWHIEEISNADVHKSWYDTQHRSAQGPFYLRWPNTDSQARFAPSSDNICPALRDRLDELYFGHGMQQRVVQEIVWRLYQFKQPDHWFKEGKQSFRKRGIRKNKSGQKTKRWRPGGVLKPKEAAVPFHVVLAQDFVLNPSLDRPIALQRYRKQERILHSLDCYIYSVFDTKSQHGKWTADLLGFVHSSRNPKNWQCLSDQCYGASTLINCKQPQKASVTLEIFFTGIREAALWQDPSMMVKLRRICLELRGIDSRSTQLNTLQRLFNVLEKAFSESFGTGNSLSILVRTLGQVVADDFKPTLRIAFDKTIRTLSSLVGDENAMILHMWSHYFKYWDGQYLAKDTFLLKFDLIWHRTHSSHHSLSEQAITIDYYYAYAAYYLGDVELYSDGMLRQLFHSSTMFLKKQLPLEWKLPTLAFAFSARVVAKIDRKKGRKDLSISTMRYAVETLERGDRECRTRAVMLCQILARWLRQWRMLEDAELESARFTRILGEIN</sequence>
<dbReference type="AlphaFoldDB" id="X0KXJ0"/>
<dbReference type="HOGENOM" id="CLU_534363_0_0_1"/>
<reference evidence="1" key="2">
    <citation type="submission" date="2014-03" db="EMBL/GenBank/DDBJ databases">
        <title>The Genome Annotation of Fusarium oxysporum Cotton.</title>
        <authorList>
            <consortium name="The Broad Institute Genomics Platform"/>
            <person name="Ma L.-J."/>
            <person name="Corby-Kistler H."/>
            <person name="Broz K."/>
            <person name="Gale L.R."/>
            <person name="Jonkers W."/>
            <person name="O'Donnell K."/>
            <person name="Ploetz R."/>
            <person name="Steinberg C."/>
            <person name="Schwartz D.C."/>
            <person name="VanEtten H."/>
            <person name="Zhou S."/>
            <person name="Young S.K."/>
            <person name="Zeng Q."/>
            <person name="Gargeya S."/>
            <person name="Fitzgerald M."/>
            <person name="Abouelleil A."/>
            <person name="Alvarado L."/>
            <person name="Chapman S.B."/>
            <person name="Gainer-Dewar J."/>
            <person name="Goldberg J."/>
            <person name="Griggs A."/>
            <person name="Gujja S."/>
            <person name="Hansen M."/>
            <person name="Howarth C."/>
            <person name="Imamovic A."/>
            <person name="Ireland A."/>
            <person name="Larimer J."/>
            <person name="McCowan C."/>
            <person name="Murphy C."/>
            <person name="Pearson M."/>
            <person name="Poon T.W."/>
            <person name="Priest M."/>
            <person name="Roberts A."/>
            <person name="Saif S."/>
            <person name="Shea T."/>
            <person name="Sykes S."/>
            <person name="Wortman J."/>
            <person name="Nusbaum C."/>
            <person name="Birren B."/>
        </authorList>
    </citation>
    <scope>NUCLEOTIDE SEQUENCE</scope>
    <source>
        <strain evidence="1">25433</strain>
    </source>
</reference>
<proteinExistence type="predicted"/>
<accession>X0KXJ0</accession>
<organism evidence="1">
    <name type="scientific">Fusarium oxysporum f. sp. vasinfectum 25433</name>
    <dbReference type="NCBI Taxonomy" id="1089449"/>
    <lineage>
        <taxon>Eukaryota</taxon>
        <taxon>Fungi</taxon>
        <taxon>Dikarya</taxon>
        <taxon>Ascomycota</taxon>
        <taxon>Pezizomycotina</taxon>
        <taxon>Sordariomycetes</taxon>
        <taxon>Hypocreomycetidae</taxon>
        <taxon>Hypocreales</taxon>
        <taxon>Nectriaceae</taxon>
        <taxon>Fusarium</taxon>
        <taxon>Fusarium oxysporum species complex</taxon>
    </lineage>
</organism>
<name>X0KXJ0_FUSOX</name>
<dbReference type="EMBL" id="KK035275">
    <property type="protein sequence ID" value="EXM13512.1"/>
    <property type="molecule type" value="Genomic_DNA"/>
</dbReference>
<dbReference type="Proteomes" id="UP000030701">
    <property type="component" value="Unassembled WGS sequence"/>
</dbReference>